<proteinExistence type="predicted"/>
<accession>A0ABQ3XX93</accession>
<dbReference type="RefSeq" id="WP_203760323.1">
    <property type="nucleotide sequence ID" value="NZ_BAAABO010000025.1"/>
</dbReference>
<dbReference type="EMBL" id="BOMI01000014">
    <property type="protein sequence ID" value="GID72369.1"/>
    <property type="molecule type" value="Genomic_DNA"/>
</dbReference>
<organism evidence="1 2">
    <name type="scientific">Paractinoplanes deccanensis</name>
    <dbReference type="NCBI Taxonomy" id="113561"/>
    <lineage>
        <taxon>Bacteria</taxon>
        <taxon>Bacillati</taxon>
        <taxon>Actinomycetota</taxon>
        <taxon>Actinomycetes</taxon>
        <taxon>Micromonosporales</taxon>
        <taxon>Micromonosporaceae</taxon>
        <taxon>Paractinoplanes</taxon>
    </lineage>
</organism>
<dbReference type="Proteomes" id="UP000609879">
    <property type="component" value="Unassembled WGS sequence"/>
</dbReference>
<dbReference type="InterPro" id="IPR036689">
    <property type="entry name" value="ESAT-6-like_sf"/>
</dbReference>
<dbReference type="SUPFAM" id="SSF140453">
    <property type="entry name" value="EsxAB dimer-like"/>
    <property type="match status" value="1"/>
</dbReference>
<dbReference type="Gene3D" id="1.10.287.1060">
    <property type="entry name" value="ESAT-6-like"/>
    <property type="match status" value="1"/>
</dbReference>
<evidence type="ECO:0008006" key="3">
    <source>
        <dbReference type="Google" id="ProtNLM"/>
    </source>
</evidence>
<reference evidence="1 2" key="1">
    <citation type="submission" date="2021-01" db="EMBL/GenBank/DDBJ databases">
        <title>Whole genome shotgun sequence of Actinoplanes deccanensis NBRC 13994.</title>
        <authorList>
            <person name="Komaki H."/>
            <person name="Tamura T."/>
        </authorList>
    </citation>
    <scope>NUCLEOTIDE SEQUENCE [LARGE SCALE GENOMIC DNA]</scope>
    <source>
        <strain evidence="1 2">NBRC 13994</strain>
    </source>
</reference>
<comment type="caution">
    <text evidence="1">The sequence shown here is derived from an EMBL/GenBank/DDBJ whole genome shotgun (WGS) entry which is preliminary data.</text>
</comment>
<evidence type="ECO:0000313" key="2">
    <source>
        <dbReference type="Proteomes" id="UP000609879"/>
    </source>
</evidence>
<protein>
    <recommendedName>
        <fullName evidence="3">WXG100 family type VII secretion target</fullName>
    </recommendedName>
</protein>
<name>A0ABQ3XX93_9ACTN</name>
<sequence>MAQHVSPEKFKVMMDVFGNSITVVETQRRRVEAALDGIRSAFREAEEDWKSPAAQTFGELTREFDTDAAALEDLLVEILARMRKSFQNYHQTELQNTRNLQHNDENRTLAATPQAKPHETATATLRTGFVGDDKVAALRDRMAG</sequence>
<gene>
    <name evidence="1" type="ORF">Ade02nite_10100</name>
</gene>
<keyword evidence="2" id="KW-1185">Reference proteome</keyword>
<evidence type="ECO:0000313" key="1">
    <source>
        <dbReference type="EMBL" id="GID72369.1"/>
    </source>
</evidence>